<evidence type="ECO:0000256" key="5">
    <source>
        <dbReference type="ARBA" id="ARBA00031395"/>
    </source>
</evidence>
<sequence>MDKKTILNQTHRDMGARMVPFGGWDMPVHYGSQIEEHHAVRRNAGMFDVCHMTVVDLHGPDAKKFLSWLLANDVGKLKTPGKALYSCMLYKNGCVIDDLIVYYVNDDWYRMVVNAATTDKDIAWMQEQSGDYEVKIQPRRDLGMIAVQGPGARDKALPLLPNDLQEQAAQLEPFSACTNGEWFVGRTGYTGEDGFEIMLPQEQVVDLWKALADAGVRPCGLGARDTLRLEAGMNLYGQDMDEDHTPLESGLAWTVSFADLRDFIGRSALVVQKNMGDTPHFTGLVLEGKGVLRNHQKLYAGEREVGEITSGGYSPTLEKSIGLARIAADAGDELQVDIRGRRLPVKRVKPPFVRNGKPLI</sequence>
<comment type="subunit">
    <text evidence="7">The glycine cleavage system is composed of four proteins: P, T, L and H.</text>
</comment>
<dbReference type="InterPro" id="IPR027266">
    <property type="entry name" value="TrmE/GcvT-like"/>
</dbReference>
<dbReference type="Gene3D" id="3.30.70.1400">
    <property type="entry name" value="Aminomethyltransferase beta-barrel domains"/>
    <property type="match status" value="1"/>
</dbReference>
<dbReference type="HAMAP" id="MF_00259">
    <property type="entry name" value="GcvT"/>
    <property type="match status" value="1"/>
</dbReference>
<dbReference type="PANTHER" id="PTHR43757:SF2">
    <property type="entry name" value="AMINOMETHYLTRANSFERASE, MITOCHONDRIAL"/>
    <property type="match status" value="1"/>
</dbReference>
<accession>A0A7U6GGA4</accession>
<feature type="domain" description="Aminomethyltransferase C-terminal" evidence="10">
    <location>
        <begin position="281"/>
        <end position="353"/>
    </location>
</feature>
<dbReference type="InterPro" id="IPR028896">
    <property type="entry name" value="GcvT/YgfZ/DmdA"/>
</dbReference>
<dbReference type="PANTHER" id="PTHR43757">
    <property type="entry name" value="AMINOMETHYLTRANSFERASE"/>
    <property type="match status" value="1"/>
</dbReference>
<evidence type="ECO:0000313" key="11">
    <source>
        <dbReference type="EMBL" id="BAO43083.1"/>
    </source>
</evidence>
<feature type="domain" description="GCVT N-terminal" evidence="9">
    <location>
        <begin position="8"/>
        <end position="257"/>
    </location>
</feature>
<dbReference type="GO" id="GO:0004047">
    <property type="term" value="F:aminomethyltransferase activity"/>
    <property type="evidence" value="ECO:0007669"/>
    <property type="project" value="UniProtKB-UniRule"/>
</dbReference>
<organism evidence="11 12">
    <name type="scientific">Thiolapillus brandeum</name>
    <dbReference type="NCBI Taxonomy" id="1076588"/>
    <lineage>
        <taxon>Bacteria</taxon>
        <taxon>Pseudomonadati</taxon>
        <taxon>Pseudomonadota</taxon>
        <taxon>Gammaproteobacteria</taxon>
        <taxon>Chromatiales</taxon>
        <taxon>Sedimenticolaceae</taxon>
        <taxon>Thiolapillus</taxon>
    </lineage>
</organism>
<evidence type="ECO:0000313" key="12">
    <source>
        <dbReference type="Proteomes" id="UP000031631"/>
    </source>
</evidence>
<dbReference type="Gene3D" id="2.40.30.110">
    <property type="entry name" value="Aminomethyltransferase beta-barrel domains"/>
    <property type="match status" value="1"/>
</dbReference>
<dbReference type="InterPro" id="IPR029043">
    <property type="entry name" value="GcvT/YgfZ_C"/>
</dbReference>
<dbReference type="NCBIfam" id="TIGR00528">
    <property type="entry name" value="gcvT"/>
    <property type="match status" value="1"/>
</dbReference>
<dbReference type="AlphaFoldDB" id="A0A7U6GGA4"/>
<dbReference type="FunFam" id="4.10.1250.10:FF:000001">
    <property type="entry name" value="Aminomethyltransferase"/>
    <property type="match status" value="1"/>
</dbReference>
<keyword evidence="11" id="KW-0489">Methyltransferase</keyword>
<evidence type="ECO:0000256" key="8">
    <source>
        <dbReference type="PIRSR" id="PIRSR006487-1"/>
    </source>
</evidence>
<dbReference type="GO" id="GO:0005960">
    <property type="term" value="C:glycine cleavage complex"/>
    <property type="evidence" value="ECO:0007669"/>
    <property type="project" value="InterPro"/>
</dbReference>
<keyword evidence="12" id="KW-1185">Reference proteome</keyword>
<dbReference type="GO" id="GO:0019464">
    <property type="term" value="P:glycine decarboxylation via glycine cleavage system"/>
    <property type="evidence" value="ECO:0007669"/>
    <property type="project" value="UniProtKB-UniRule"/>
</dbReference>
<comment type="similarity">
    <text evidence="1 7">Belongs to the GcvT family.</text>
</comment>
<dbReference type="InterPro" id="IPR006223">
    <property type="entry name" value="GcvT"/>
</dbReference>
<dbReference type="InterPro" id="IPR022903">
    <property type="entry name" value="GcvT_bac"/>
</dbReference>
<dbReference type="NCBIfam" id="NF001567">
    <property type="entry name" value="PRK00389.1"/>
    <property type="match status" value="1"/>
</dbReference>
<dbReference type="PIRSF" id="PIRSF006487">
    <property type="entry name" value="GcvT"/>
    <property type="match status" value="1"/>
</dbReference>
<dbReference type="OrthoDB" id="9774591at2"/>
<dbReference type="Gene3D" id="4.10.1250.10">
    <property type="entry name" value="Aminomethyltransferase fragment"/>
    <property type="match status" value="1"/>
</dbReference>
<dbReference type="EMBL" id="AP012273">
    <property type="protein sequence ID" value="BAO43083.1"/>
    <property type="molecule type" value="Genomic_DNA"/>
</dbReference>
<evidence type="ECO:0000256" key="7">
    <source>
        <dbReference type="HAMAP-Rule" id="MF_00259"/>
    </source>
</evidence>
<dbReference type="InterPro" id="IPR013977">
    <property type="entry name" value="GcvT_C"/>
</dbReference>
<keyword evidence="4 7" id="KW-0808">Transferase</keyword>
<comment type="catalytic activity">
    <reaction evidence="6 7">
        <text>N(6)-[(R)-S(8)-aminomethyldihydrolipoyl]-L-lysyl-[protein] + (6S)-5,6,7,8-tetrahydrofolate = N(6)-[(R)-dihydrolipoyl]-L-lysyl-[protein] + (6R)-5,10-methylene-5,6,7,8-tetrahydrofolate + NH4(+)</text>
        <dbReference type="Rhea" id="RHEA:16945"/>
        <dbReference type="Rhea" id="RHEA-COMP:10475"/>
        <dbReference type="Rhea" id="RHEA-COMP:10492"/>
        <dbReference type="ChEBI" id="CHEBI:15636"/>
        <dbReference type="ChEBI" id="CHEBI:28938"/>
        <dbReference type="ChEBI" id="CHEBI:57453"/>
        <dbReference type="ChEBI" id="CHEBI:83100"/>
        <dbReference type="ChEBI" id="CHEBI:83143"/>
        <dbReference type="EC" id="2.1.2.10"/>
    </reaction>
</comment>
<reference evidence="11 12" key="1">
    <citation type="journal article" date="2014" name="PLoS ONE">
        <title>Physiological and genomic features of a novel sulfur-oxidizing gammaproteobacterium belonging to a previously uncultivated symbiotic lineage isolated from a hydrothermal vent.</title>
        <authorList>
            <person name="Nunoura T."/>
            <person name="Takaki Y."/>
            <person name="Kazama H."/>
            <person name="Kakuta J."/>
            <person name="Shimamura S."/>
            <person name="Makita H."/>
            <person name="Hirai M."/>
            <person name="Miyazaki M."/>
            <person name="Takai K."/>
        </authorList>
    </citation>
    <scope>NUCLEOTIDE SEQUENCE [LARGE SCALE GENOMIC DNA]</scope>
    <source>
        <strain evidence="11 12">Hiromi1</strain>
    </source>
</reference>
<dbReference type="FunFam" id="3.30.70.1400:FF:000001">
    <property type="entry name" value="Aminomethyltransferase"/>
    <property type="match status" value="1"/>
</dbReference>
<name>A0A7U6GGA4_9GAMM</name>
<evidence type="ECO:0000256" key="2">
    <source>
        <dbReference type="ARBA" id="ARBA00012616"/>
    </source>
</evidence>
<comment type="function">
    <text evidence="7">The glycine cleavage system catalyzes the degradation of glycine.</text>
</comment>
<evidence type="ECO:0000256" key="1">
    <source>
        <dbReference type="ARBA" id="ARBA00008609"/>
    </source>
</evidence>
<evidence type="ECO:0000256" key="3">
    <source>
        <dbReference type="ARBA" id="ARBA00022576"/>
    </source>
</evidence>
<dbReference type="Pfam" id="PF08669">
    <property type="entry name" value="GCV_T_C"/>
    <property type="match status" value="1"/>
</dbReference>
<dbReference type="Proteomes" id="UP000031631">
    <property type="component" value="Chromosome"/>
</dbReference>
<dbReference type="InterPro" id="IPR006222">
    <property type="entry name" value="GCVT_N"/>
</dbReference>
<dbReference type="GO" id="GO:0008483">
    <property type="term" value="F:transaminase activity"/>
    <property type="evidence" value="ECO:0007669"/>
    <property type="project" value="UniProtKB-KW"/>
</dbReference>
<dbReference type="SUPFAM" id="SSF101790">
    <property type="entry name" value="Aminomethyltransferase beta-barrel domain"/>
    <property type="match status" value="1"/>
</dbReference>
<protein>
    <recommendedName>
        <fullName evidence="2 7">Aminomethyltransferase</fullName>
        <ecNumber evidence="2 7">2.1.2.10</ecNumber>
    </recommendedName>
    <alternativeName>
        <fullName evidence="5 7">Glycine cleavage system T protein</fullName>
    </alternativeName>
</protein>
<dbReference type="GO" id="GO:0005829">
    <property type="term" value="C:cytosol"/>
    <property type="evidence" value="ECO:0007669"/>
    <property type="project" value="TreeGrafter"/>
</dbReference>
<dbReference type="SUPFAM" id="SSF103025">
    <property type="entry name" value="Folate-binding domain"/>
    <property type="match status" value="1"/>
</dbReference>
<dbReference type="GO" id="GO:0032259">
    <property type="term" value="P:methylation"/>
    <property type="evidence" value="ECO:0007669"/>
    <property type="project" value="UniProtKB-KW"/>
</dbReference>
<gene>
    <name evidence="7" type="primary">gcvT</name>
    <name evidence="11" type="ORF">TBH_C0135</name>
</gene>
<dbReference type="RefSeq" id="WP_041069890.1">
    <property type="nucleotide sequence ID" value="NZ_AP012273.1"/>
</dbReference>
<dbReference type="GO" id="GO:0008168">
    <property type="term" value="F:methyltransferase activity"/>
    <property type="evidence" value="ECO:0007669"/>
    <property type="project" value="UniProtKB-KW"/>
</dbReference>
<proteinExistence type="inferred from homology"/>
<dbReference type="EC" id="2.1.2.10" evidence="2 7"/>
<dbReference type="KEGG" id="tbn:TBH_C0135"/>
<feature type="binding site" evidence="8">
    <location>
        <position position="196"/>
    </location>
    <ligand>
        <name>substrate</name>
    </ligand>
</feature>
<evidence type="ECO:0000259" key="10">
    <source>
        <dbReference type="Pfam" id="PF08669"/>
    </source>
</evidence>
<evidence type="ECO:0000256" key="4">
    <source>
        <dbReference type="ARBA" id="ARBA00022679"/>
    </source>
</evidence>
<keyword evidence="3 7" id="KW-0032">Aminotransferase</keyword>
<evidence type="ECO:0000259" key="9">
    <source>
        <dbReference type="Pfam" id="PF01571"/>
    </source>
</evidence>
<dbReference type="Gene3D" id="3.30.1360.120">
    <property type="entry name" value="Probable tRNA modification gtpase trme, domain 1"/>
    <property type="match status" value="1"/>
</dbReference>
<dbReference type="Pfam" id="PF01571">
    <property type="entry name" value="GCV_T"/>
    <property type="match status" value="1"/>
</dbReference>
<evidence type="ECO:0000256" key="6">
    <source>
        <dbReference type="ARBA" id="ARBA00047665"/>
    </source>
</evidence>